<dbReference type="Pfam" id="PF08484">
    <property type="entry name" value="Methyltransf_14"/>
    <property type="match status" value="1"/>
</dbReference>
<dbReference type="InterPro" id="IPR013630">
    <property type="entry name" value="Methyltransf_Zn-bd_dom_put"/>
</dbReference>
<dbReference type="InterPro" id="IPR029063">
    <property type="entry name" value="SAM-dependent_MTases_sf"/>
</dbReference>
<feature type="domain" description="Methyltransferase putative zinc binding" evidence="1">
    <location>
        <begin position="15"/>
        <end position="69"/>
    </location>
</feature>
<dbReference type="AlphaFoldDB" id="K6W4D1"/>
<feature type="domain" description="C-methyltransferase" evidence="2">
    <location>
        <begin position="217"/>
        <end position="372"/>
    </location>
</feature>
<dbReference type="eggNOG" id="COG0001">
    <property type="taxonomic scope" value="Bacteria"/>
</dbReference>
<evidence type="ECO:0000259" key="2">
    <source>
        <dbReference type="Pfam" id="PF08484"/>
    </source>
</evidence>
<dbReference type="OrthoDB" id="9815644at2"/>
<keyword evidence="4" id="KW-1185">Reference proteome</keyword>
<evidence type="ECO:0000259" key="1">
    <source>
        <dbReference type="Pfam" id="PF08421"/>
    </source>
</evidence>
<dbReference type="Pfam" id="PF08421">
    <property type="entry name" value="Methyltransf_13"/>
    <property type="match status" value="1"/>
</dbReference>
<evidence type="ECO:0000313" key="4">
    <source>
        <dbReference type="Proteomes" id="UP000008366"/>
    </source>
</evidence>
<evidence type="ECO:0000313" key="3">
    <source>
        <dbReference type="EMBL" id="GAB94015.1"/>
    </source>
</evidence>
<dbReference type="InterPro" id="IPR038576">
    <property type="entry name" value="Methyltransf_Zn-bd_dom_put_sf"/>
</dbReference>
<dbReference type="Proteomes" id="UP000008366">
    <property type="component" value="Unassembled WGS sequence"/>
</dbReference>
<dbReference type="STRING" id="1184609.KILIM_001_00170"/>
<dbReference type="Gene3D" id="3.40.50.720">
    <property type="entry name" value="NAD(P)-binding Rossmann-like Domain"/>
    <property type="match status" value="1"/>
</dbReference>
<dbReference type="SUPFAM" id="SSF53335">
    <property type="entry name" value="S-adenosyl-L-methionine-dependent methyltransferases"/>
    <property type="match status" value="1"/>
</dbReference>
<dbReference type="Gene3D" id="3.40.50.150">
    <property type="entry name" value="Vaccinia Virus protein VP39"/>
    <property type="match status" value="1"/>
</dbReference>
<evidence type="ECO:0008006" key="5">
    <source>
        <dbReference type="Google" id="ProtNLM"/>
    </source>
</evidence>
<dbReference type="RefSeq" id="WP_006590548.1">
    <property type="nucleotide sequence ID" value="NZ_BAHD01000001.1"/>
</dbReference>
<name>K6W4D1_9MICO</name>
<proteinExistence type="predicted"/>
<dbReference type="InterPro" id="IPR013691">
    <property type="entry name" value="MeTrfase_14"/>
</dbReference>
<dbReference type="EMBL" id="BAHD01000001">
    <property type="protein sequence ID" value="GAB94015.1"/>
    <property type="molecule type" value="Genomic_DNA"/>
</dbReference>
<sequence length="378" mass="39941">MSDATLGAATPVTRCRGCGSDDLASVLDLGPQPACDHFPPADDPGPDPRWPLGLLLCGECALLQLDHDSPAPEEPLAVESATLQRHAVEVIDRLLDRLDLPKSWTYREFASHHGGSWTAALDAHGGVAVEGGAALVIDNQSIIHADDLEPELAQRVAALGDDGLLVIEFHHALRQLLDAQFDTVRHGHPLYFSLHSWSAACARHGLTVVDAWEEDVFGGCLVVVARRTEHAPAHPSGDVERILAAERAALATTPTGYESLAARARAATDGLRDLLEEEAAGRSVAAYGAGSKAVTFLNVAGIGADLVPLVADLSPGKQGRRLPGAHIRIVSPEELVAAAPDVVAVLTWDIAPEVVGSLRDRGLHARFVVPLPTLTDVD</sequence>
<accession>K6W4D1</accession>
<dbReference type="Gene3D" id="6.20.50.110">
    <property type="entry name" value="Methyltransferase, zinc-binding domain"/>
    <property type="match status" value="1"/>
</dbReference>
<gene>
    <name evidence="3" type="ORF">KILIM_001_00170</name>
</gene>
<comment type="caution">
    <text evidence="3">The sequence shown here is derived from an EMBL/GenBank/DDBJ whole genome shotgun (WGS) entry which is preliminary data.</text>
</comment>
<protein>
    <recommendedName>
        <fullName evidence="5">Methyltransferase</fullName>
    </recommendedName>
</protein>
<reference evidence="3 4" key="1">
    <citation type="submission" date="2012-08" db="EMBL/GenBank/DDBJ databases">
        <title>Whole genome shotgun sequence of Kineosphaera limosa NBRC 100340.</title>
        <authorList>
            <person name="Yoshida I."/>
            <person name="Isaki S."/>
            <person name="Hosoyama A."/>
            <person name="Tsuchikane K."/>
            <person name="Katsumata H."/>
            <person name="Ando Y."/>
            <person name="Ohji S."/>
            <person name="Hamada M."/>
            <person name="Tamura T."/>
            <person name="Yamazoe A."/>
            <person name="Yamazaki S."/>
            <person name="Fujita N."/>
        </authorList>
    </citation>
    <scope>NUCLEOTIDE SEQUENCE [LARGE SCALE GENOMIC DNA]</scope>
    <source>
        <strain evidence="3 4">NBRC 100340</strain>
    </source>
</reference>
<organism evidence="3 4">
    <name type="scientific">Kineosphaera limosa NBRC 100340</name>
    <dbReference type="NCBI Taxonomy" id="1184609"/>
    <lineage>
        <taxon>Bacteria</taxon>
        <taxon>Bacillati</taxon>
        <taxon>Actinomycetota</taxon>
        <taxon>Actinomycetes</taxon>
        <taxon>Micrococcales</taxon>
        <taxon>Dermatophilaceae</taxon>
        <taxon>Kineosphaera</taxon>
    </lineage>
</organism>